<evidence type="ECO:0000256" key="4">
    <source>
        <dbReference type="PROSITE-ProRule" id="PRU00475"/>
    </source>
</evidence>
<evidence type="ECO:0000259" key="7">
    <source>
        <dbReference type="PROSITE" id="PS51136"/>
    </source>
</evidence>
<proteinExistence type="predicted"/>
<feature type="compositionally biased region" description="Basic and acidic residues" evidence="5">
    <location>
        <begin position="555"/>
        <end position="580"/>
    </location>
</feature>
<dbReference type="GO" id="GO:0031509">
    <property type="term" value="P:subtelomeric heterochromatin formation"/>
    <property type="evidence" value="ECO:0007669"/>
    <property type="project" value="TreeGrafter"/>
</dbReference>
<keyword evidence="2" id="KW-0175">Coiled coil</keyword>
<comment type="subcellular location">
    <subcellularLocation>
        <location evidence="1 4">Nucleus</location>
    </subcellularLocation>
</comment>
<feature type="compositionally biased region" description="Polar residues" evidence="5">
    <location>
        <begin position="26"/>
        <end position="36"/>
    </location>
</feature>
<dbReference type="OrthoDB" id="332390at2759"/>
<dbReference type="STRING" id="4846.A0A367KXI8"/>
<evidence type="ECO:0000256" key="2">
    <source>
        <dbReference type="ARBA" id="ARBA00023054"/>
    </source>
</evidence>
<feature type="domain" description="WAC" evidence="7">
    <location>
        <begin position="22"/>
        <end position="128"/>
    </location>
</feature>
<dbReference type="InterPro" id="IPR013136">
    <property type="entry name" value="WSTF_Acf1_Cbp146"/>
</dbReference>
<accession>A0A367KXI8</accession>
<dbReference type="AlphaFoldDB" id="A0A367KXI8"/>
<evidence type="ECO:0000256" key="5">
    <source>
        <dbReference type="SAM" id="MobiDB-lite"/>
    </source>
</evidence>
<dbReference type="Proteomes" id="UP000253551">
    <property type="component" value="Unassembled WGS sequence"/>
</dbReference>
<dbReference type="PROSITE" id="PS50827">
    <property type="entry name" value="DDT"/>
    <property type="match status" value="1"/>
</dbReference>
<dbReference type="PROSITE" id="PS51136">
    <property type="entry name" value="WAC"/>
    <property type="match status" value="1"/>
</dbReference>
<reference evidence="8 9" key="1">
    <citation type="journal article" date="2018" name="G3 (Bethesda)">
        <title>Phylogenetic and Phylogenomic Definition of Rhizopus Species.</title>
        <authorList>
            <person name="Gryganskyi A.P."/>
            <person name="Golan J."/>
            <person name="Dolatabadi S."/>
            <person name="Mondo S."/>
            <person name="Robb S."/>
            <person name="Idnurm A."/>
            <person name="Muszewska A."/>
            <person name="Steczkiewicz K."/>
            <person name="Masonjones S."/>
            <person name="Liao H.L."/>
            <person name="Gajdeczka M.T."/>
            <person name="Anike F."/>
            <person name="Vuek A."/>
            <person name="Anishchenko I.M."/>
            <person name="Voigt K."/>
            <person name="de Hoog G.S."/>
            <person name="Smith M.E."/>
            <person name="Heitman J."/>
            <person name="Vilgalys R."/>
            <person name="Stajich J.E."/>
        </authorList>
    </citation>
    <scope>NUCLEOTIDE SEQUENCE [LARGE SCALE GENOMIC DNA]</scope>
    <source>
        <strain evidence="8 9">LSU 92-RS-03</strain>
    </source>
</reference>
<feature type="region of interest" description="Disordered" evidence="5">
    <location>
        <begin position="555"/>
        <end position="633"/>
    </location>
</feature>
<name>A0A367KXI8_RHIST</name>
<dbReference type="Pfam" id="PF15612">
    <property type="entry name" value="WHIM1"/>
    <property type="match status" value="1"/>
</dbReference>
<dbReference type="InterPro" id="IPR018501">
    <property type="entry name" value="DDT_dom"/>
</dbReference>
<protein>
    <recommendedName>
        <fullName evidence="10">DDT domain-containing protein</fullName>
    </recommendedName>
</protein>
<feature type="compositionally biased region" description="Polar residues" evidence="5">
    <location>
        <begin position="1"/>
        <end position="15"/>
    </location>
</feature>
<feature type="region of interest" description="Disordered" evidence="5">
    <location>
        <begin position="1"/>
        <end position="40"/>
    </location>
</feature>
<keyword evidence="3 4" id="KW-0539">Nucleus</keyword>
<dbReference type="GO" id="GO:0000781">
    <property type="term" value="C:chromosome, telomeric region"/>
    <property type="evidence" value="ECO:0007669"/>
    <property type="project" value="GOC"/>
</dbReference>
<dbReference type="PANTHER" id="PTHR32075">
    <property type="entry name" value="ISWI CHROMATIN-REMODELING COMPLEX SUBUNIT YPL216W-RELATED"/>
    <property type="match status" value="1"/>
</dbReference>
<dbReference type="InterPro" id="IPR028942">
    <property type="entry name" value="WHIM1_dom"/>
</dbReference>
<dbReference type="PANTHER" id="PTHR32075:SF6">
    <property type="entry name" value="ISWI CHROMATIN-REMODELING COMPLEX SUBUNIT YPL216W-RELATED"/>
    <property type="match status" value="1"/>
</dbReference>
<evidence type="ECO:0000259" key="6">
    <source>
        <dbReference type="PROSITE" id="PS50827"/>
    </source>
</evidence>
<feature type="non-terminal residue" evidence="8">
    <location>
        <position position="738"/>
    </location>
</feature>
<keyword evidence="9" id="KW-1185">Reference proteome</keyword>
<evidence type="ECO:0008006" key="10">
    <source>
        <dbReference type="Google" id="ProtNLM"/>
    </source>
</evidence>
<feature type="compositionally biased region" description="Basic and acidic residues" evidence="5">
    <location>
        <begin position="591"/>
        <end position="632"/>
    </location>
</feature>
<dbReference type="GO" id="GO:0005634">
    <property type="term" value="C:nucleus"/>
    <property type="evidence" value="ECO:0007669"/>
    <property type="project" value="UniProtKB-SubCell"/>
</dbReference>
<comment type="caution">
    <text evidence="8">The sequence shown here is derived from an EMBL/GenBank/DDBJ whole genome shotgun (WGS) entry which is preliminary data.</text>
</comment>
<sequence>MPLLNQKASHVTTSGEPGGNKKDTGPSHSTNETPNSYEEHSKRLALYQQPVWTCEITGKHNLTYQQALESERIEKRNVESKLPKVLRKAILTRVELQTTDLNMLVDDIINNFKNNYFVGEIVYCTLNNNNYFARIVDVLIESNPQITTEQSTSKTSRPKNGRLRFPDAFLQPASTSTENEYPRKNVYKVQLIDEKGRSLEEYIRTVEVDFIRRENGILNHNNIQNFILECFHKNAHPNAPWLLKQRTVEEQLNERQIEERKRREAIRYPMEDLDLPDYRKDSTLNWKVIDMRSQKYNGEKTIPYPSAGKPSRPMPHQVSLVPPELFDSFLSSWSFLTVFGEPLNVSAYSLDEFENALLDTTIQNRPNVLVEYHAVLLNVIIKERNDDSVNEVIKGYVANSYIEALEEQEGMDVDDKEEETSILPRVERGWQDIEHLKISEKWDHKEIRAGADRRGWITSLIGCLNDVATPDMIPGLDEILQHIIPRTGSTAVEREKQYPLLTLKQKLDILLFLVNTVIESNLIRNYMEHCQEQMTECRKQKIEVNKEMKSLKFVMDKNEHENRKRKAKTETERTIEKEVMNEYTNNSNDSESLHKHQPSHDPLKKEAEDENPRKLSCDKPLEATENHARENGTDEFQQLVEEERVLKEKSEHLEICLRKFMTLRLQNLGKDRFYNQYMYFDNIGLSEACGSGRLYIRSPSDPDIQLLMDRDCMEDVPETHYGYGGGRWFVLKLMEDQG</sequence>
<organism evidence="8 9">
    <name type="scientific">Rhizopus stolonifer</name>
    <name type="common">Rhizopus nigricans</name>
    <dbReference type="NCBI Taxonomy" id="4846"/>
    <lineage>
        <taxon>Eukaryota</taxon>
        <taxon>Fungi</taxon>
        <taxon>Fungi incertae sedis</taxon>
        <taxon>Mucoromycota</taxon>
        <taxon>Mucoromycotina</taxon>
        <taxon>Mucoromycetes</taxon>
        <taxon>Mucorales</taxon>
        <taxon>Mucorineae</taxon>
        <taxon>Rhizopodaceae</taxon>
        <taxon>Rhizopus</taxon>
    </lineage>
</organism>
<evidence type="ECO:0000256" key="1">
    <source>
        <dbReference type="ARBA" id="ARBA00004123"/>
    </source>
</evidence>
<dbReference type="Pfam" id="PF10537">
    <property type="entry name" value="WAC_Acf1_DNA_bd"/>
    <property type="match status" value="1"/>
</dbReference>
<evidence type="ECO:0000313" key="9">
    <source>
        <dbReference type="Proteomes" id="UP000253551"/>
    </source>
</evidence>
<evidence type="ECO:0000313" key="8">
    <source>
        <dbReference type="EMBL" id="RCI06894.1"/>
    </source>
</evidence>
<dbReference type="EMBL" id="PJQM01000068">
    <property type="protein sequence ID" value="RCI06894.1"/>
    <property type="molecule type" value="Genomic_DNA"/>
</dbReference>
<dbReference type="Pfam" id="PF02791">
    <property type="entry name" value="DDT"/>
    <property type="match status" value="1"/>
</dbReference>
<evidence type="ECO:0000256" key="3">
    <source>
        <dbReference type="ARBA" id="ARBA00023242"/>
    </source>
</evidence>
<feature type="domain" description="DDT" evidence="6">
    <location>
        <begin position="323"/>
        <end position="386"/>
    </location>
</feature>
<gene>
    <name evidence="8" type="ORF">CU098_013834</name>
</gene>